<feature type="region of interest" description="Disordered" evidence="1">
    <location>
        <begin position="15"/>
        <end position="39"/>
    </location>
</feature>
<dbReference type="Proteomes" id="UP001558652">
    <property type="component" value="Unassembled WGS sequence"/>
</dbReference>
<keyword evidence="3" id="KW-1185">Reference proteome</keyword>
<accession>A0ABD0YDB9</accession>
<gene>
    <name evidence="2" type="ORF">AAG570_013840</name>
</gene>
<feature type="compositionally biased region" description="Polar residues" evidence="1">
    <location>
        <begin position="23"/>
        <end position="39"/>
    </location>
</feature>
<feature type="region of interest" description="Disordered" evidence="1">
    <location>
        <begin position="247"/>
        <end position="266"/>
    </location>
</feature>
<organism evidence="2 3">
    <name type="scientific">Ranatra chinensis</name>
    <dbReference type="NCBI Taxonomy" id="642074"/>
    <lineage>
        <taxon>Eukaryota</taxon>
        <taxon>Metazoa</taxon>
        <taxon>Ecdysozoa</taxon>
        <taxon>Arthropoda</taxon>
        <taxon>Hexapoda</taxon>
        <taxon>Insecta</taxon>
        <taxon>Pterygota</taxon>
        <taxon>Neoptera</taxon>
        <taxon>Paraneoptera</taxon>
        <taxon>Hemiptera</taxon>
        <taxon>Heteroptera</taxon>
        <taxon>Panheteroptera</taxon>
        <taxon>Nepomorpha</taxon>
        <taxon>Nepidae</taxon>
        <taxon>Ranatrinae</taxon>
        <taxon>Ranatra</taxon>
    </lineage>
</organism>
<dbReference type="EMBL" id="JBFDAA010000009">
    <property type="protein sequence ID" value="KAL1129311.1"/>
    <property type="molecule type" value="Genomic_DNA"/>
</dbReference>
<dbReference type="AlphaFoldDB" id="A0ABD0YDB9"/>
<proteinExistence type="predicted"/>
<reference evidence="2 3" key="1">
    <citation type="submission" date="2024-07" db="EMBL/GenBank/DDBJ databases">
        <title>Chromosome-level genome assembly of the water stick insect Ranatra chinensis (Heteroptera: Nepidae).</title>
        <authorList>
            <person name="Liu X."/>
        </authorList>
    </citation>
    <scope>NUCLEOTIDE SEQUENCE [LARGE SCALE GENOMIC DNA]</scope>
    <source>
        <strain evidence="2">Cailab_2021Rc</strain>
        <tissue evidence="2">Muscle</tissue>
    </source>
</reference>
<protein>
    <submittedName>
        <fullName evidence="2">Uncharacterized protein</fullName>
    </submittedName>
</protein>
<comment type="caution">
    <text evidence="2">The sequence shown here is derived from an EMBL/GenBank/DDBJ whole genome shotgun (WGS) entry which is preliminary data.</text>
</comment>
<sequence length="283" mass="31855">MYSCPHTLSHEVPMAGDYPVSSAAESSQSENLSGQMGTQTEEVGNVLTRCMKEINISYHLTLTFEVALQRIFPEACWEKPHIGDITDGEYRKKGDYSTRRSRGQLLLSLRDGFRGWVEEDREDTRGLGRISSNGIEDEDQSISFHKLAMDLGRGFATQKEEFDDRKNARAVAPNKICADSEASDGGLSEALDSGLCGGDTDRATMATERASKKKAKFSCQVEVKYFRHEFYLQERGYTVLTGETTVEPLAEEGEQQERSYKNRSTAPYDAFYPKNFDPWYDPS</sequence>
<evidence type="ECO:0000313" key="3">
    <source>
        <dbReference type="Proteomes" id="UP001558652"/>
    </source>
</evidence>
<evidence type="ECO:0000313" key="2">
    <source>
        <dbReference type="EMBL" id="KAL1129311.1"/>
    </source>
</evidence>
<evidence type="ECO:0000256" key="1">
    <source>
        <dbReference type="SAM" id="MobiDB-lite"/>
    </source>
</evidence>
<name>A0ABD0YDB9_9HEMI</name>